<sequence length="828" mass="93213">MKLIIIIIIDVRLLNPQWPKGKNREINPAHIEKLRNSLASGVRRLDAETRMKADITRNDFKLFLKHMASQYSASPPAAVVPLHKGKPVVQWTTQVIEEIMRNTVGLKDAQPNDVILFDWPSDIPNLTLDAGQHRKLALESLLVDQAAAAVNPPPPPDDGTSPPPPVKAPTDEDYLWAVDIYASDDFNMEMWMALRSNRREVQNPDADGVFLIRILEVFEAKSLAEQKKLLTSSKLKEWLSQMLGIDLTWVHRILSILKHTGFKRLFKQYCSTPYGALHFNFTTADKMVKLDQIWFRHFEEFFTFERTIFGDLSSKVTGADWSELMTLPVPREHSILRPLSFPTNDDYMNGALNHNLLRLPTAYTDGNLTLPQMKPFTKRGATYQTRRPDFFRTLSDDEYCHLFENLWNHPDLKCPSWQTWTMIAKDVAEPTAKVLKHMTYWFDPEWKYPEAAKKTLQSFSWRNEVQTVILEDSTLTAGGVRGYEPNADTSQVAERLINEVWDEVEEEPLWRDAELTKAVSEKSNLKRFKYRHWAKMVKIALSYAGPALAGKMVVYNDLSKLQENLVNWTAWGHLSAQVNWAQNPMVRGVRVLNTDSMKRSFTSEANVLGALWGYRTLKQIMLETLEKGFPSQVTRSKASVISDEEEWKTAMDHLHQYALILHTNGWNPELDNMIEDLSPYHMNINNHQERTAETRPGFTTAIPKSADLIKGDKGSQILLKKVQAQSLGIPQSSSSTPSQSGPAPSQSGPQNNAVINNNAQSEESDDNDVSDDNHGAGKGGQGAGKAGRGSAKAGQGGSNAGGGDGGEKSKKRARKETKGAASKRRKSN</sequence>
<name>A1D5H4_NEOFI</name>
<gene>
    <name evidence="2" type="ORF">NFIA_024070</name>
</gene>
<feature type="compositionally biased region" description="Low complexity" evidence="1">
    <location>
        <begin position="725"/>
        <end position="750"/>
    </location>
</feature>
<feature type="compositionally biased region" description="Pro residues" evidence="1">
    <location>
        <begin position="151"/>
        <end position="167"/>
    </location>
</feature>
<dbReference type="HOGENOM" id="CLU_362068_0_0_1"/>
<accession>A1D5H4</accession>
<dbReference type="VEuPathDB" id="FungiDB:NFIA_024070"/>
<keyword evidence="3" id="KW-1185">Reference proteome</keyword>
<feature type="compositionally biased region" description="Gly residues" evidence="1">
    <location>
        <begin position="794"/>
        <end position="804"/>
    </location>
</feature>
<dbReference type="OrthoDB" id="4511124at2759"/>
<feature type="compositionally biased region" description="Polar residues" evidence="1">
    <location>
        <begin position="751"/>
        <end position="760"/>
    </location>
</feature>
<dbReference type="EMBL" id="DS027689">
    <property type="protein sequence ID" value="EAW22028.1"/>
    <property type="molecule type" value="Genomic_DNA"/>
</dbReference>
<feature type="compositionally biased region" description="Basic residues" evidence="1">
    <location>
        <begin position="809"/>
        <end position="828"/>
    </location>
</feature>
<evidence type="ECO:0000313" key="2">
    <source>
        <dbReference type="EMBL" id="EAW22028.1"/>
    </source>
</evidence>
<dbReference type="RefSeq" id="XP_001263925.1">
    <property type="nucleotide sequence ID" value="XM_001263924.1"/>
</dbReference>
<dbReference type="STRING" id="331117.A1D5H4"/>
<evidence type="ECO:0000313" key="3">
    <source>
        <dbReference type="Proteomes" id="UP000006702"/>
    </source>
</evidence>
<dbReference type="OMA" id="TTRMITI"/>
<protein>
    <submittedName>
        <fullName evidence="2">Uncharacterized protein</fullName>
    </submittedName>
</protein>
<proteinExistence type="predicted"/>
<organism evidence="2 3">
    <name type="scientific">Neosartorya fischeri (strain ATCC 1020 / DSM 3700 / CBS 544.65 / FGSC A1164 / JCM 1740 / NRRL 181 / WB 181)</name>
    <name type="common">Aspergillus fischerianus</name>
    <dbReference type="NCBI Taxonomy" id="331117"/>
    <lineage>
        <taxon>Eukaryota</taxon>
        <taxon>Fungi</taxon>
        <taxon>Dikarya</taxon>
        <taxon>Ascomycota</taxon>
        <taxon>Pezizomycotina</taxon>
        <taxon>Eurotiomycetes</taxon>
        <taxon>Eurotiomycetidae</taxon>
        <taxon>Eurotiales</taxon>
        <taxon>Aspergillaceae</taxon>
        <taxon>Aspergillus</taxon>
        <taxon>Aspergillus subgen. Fumigati</taxon>
    </lineage>
</organism>
<feature type="region of interest" description="Disordered" evidence="1">
    <location>
        <begin position="724"/>
        <end position="828"/>
    </location>
</feature>
<dbReference type="eggNOG" id="ENOG502SW3I">
    <property type="taxonomic scope" value="Eukaryota"/>
</dbReference>
<dbReference type="GeneID" id="4590572"/>
<feature type="region of interest" description="Disordered" evidence="1">
    <location>
        <begin position="148"/>
        <end position="170"/>
    </location>
</feature>
<reference evidence="3" key="1">
    <citation type="journal article" date="2008" name="PLoS Genet.">
        <title>Genomic islands in the pathogenic filamentous fungus Aspergillus fumigatus.</title>
        <authorList>
            <person name="Fedorova N.D."/>
            <person name="Khaldi N."/>
            <person name="Joardar V.S."/>
            <person name="Maiti R."/>
            <person name="Amedeo P."/>
            <person name="Anderson M.J."/>
            <person name="Crabtree J."/>
            <person name="Silva J.C."/>
            <person name="Badger J.H."/>
            <person name="Albarraq A."/>
            <person name="Angiuoli S."/>
            <person name="Bussey H."/>
            <person name="Bowyer P."/>
            <person name="Cotty P.J."/>
            <person name="Dyer P.S."/>
            <person name="Egan A."/>
            <person name="Galens K."/>
            <person name="Fraser-Liggett C.M."/>
            <person name="Haas B.J."/>
            <person name="Inman J.M."/>
            <person name="Kent R."/>
            <person name="Lemieux S."/>
            <person name="Malavazi I."/>
            <person name="Orvis J."/>
            <person name="Roemer T."/>
            <person name="Ronning C.M."/>
            <person name="Sundaram J.P."/>
            <person name="Sutton G."/>
            <person name="Turner G."/>
            <person name="Venter J.C."/>
            <person name="White O.R."/>
            <person name="Whitty B.R."/>
            <person name="Youngman P."/>
            <person name="Wolfe K.H."/>
            <person name="Goldman G.H."/>
            <person name="Wortman J.R."/>
            <person name="Jiang B."/>
            <person name="Denning D.W."/>
            <person name="Nierman W.C."/>
        </authorList>
    </citation>
    <scope>NUCLEOTIDE SEQUENCE [LARGE SCALE GENOMIC DNA]</scope>
    <source>
        <strain evidence="3">ATCC 1020 / DSM 3700 / CBS 544.65 / FGSC A1164 / JCM 1740 / NRRL 181 / WB 181</strain>
    </source>
</reference>
<dbReference type="KEGG" id="nfi:NFIA_024070"/>
<dbReference type="Proteomes" id="UP000006702">
    <property type="component" value="Unassembled WGS sequence"/>
</dbReference>
<evidence type="ECO:0000256" key="1">
    <source>
        <dbReference type="SAM" id="MobiDB-lite"/>
    </source>
</evidence>
<dbReference type="AlphaFoldDB" id="A1D5H4"/>
<feature type="compositionally biased region" description="Gly residues" evidence="1">
    <location>
        <begin position="776"/>
        <end position="787"/>
    </location>
</feature>